<dbReference type="RefSeq" id="XP_029229708.1">
    <property type="nucleotide sequence ID" value="XM_029370301.1"/>
</dbReference>
<dbReference type="EMBL" id="MKKU01000145">
    <property type="protein sequence ID" value="RNF22016.1"/>
    <property type="molecule type" value="Genomic_DNA"/>
</dbReference>
<dbReference type="SMART" id="SM00382">
    <property type="entry name" value="AAA"/>
    <property type="match status" value="1"/>
</dbReference>
<evidence type="ECO:0000259" key="3">
    <source>
        <dbReference type="SMART" id="SM00382"/>
    </source>
</evidence>
<comment type="caution">
    <text evidence="4">The sequence shown here is derived from an EMBL/GenBank/DDBJ whole genome shotgun (WGS) entry which is preliminary data.</text>
</comment>
<proteinExistence type="inferred from homology"/>
<feature type="domain" description="AAA+ ATPase" evidence="3">
    <location>
        <begin position="112"/>
        <end position="259"/>
    </location>
</feature>
<dbReference type="GeneID" id="40316994"/>
<dbReference type="GO" id="GO:0005524">
    <property type="term" value="F:ATP binding"/>
    <property type="evidence" value="ECO:0007669"/>
    <property type="project" value="InterPro"/>
</dbReference>
<accession>A0A3R7NQX6</accession>
<dbReference type="InterPro" id="IPR010448">
    <property type="entry name" value="Torsin"/>
</dbReference>
<evidence type="ECO:0000313" key="4">
    <source>
        <dbReference type="EMBL" id="RNF22016.1"/>
    </source>
</evidence>
<gene>
    <name evidence="4" type="ORF">Tco025E_03383</name>
</gene>
<dbReference type="InterPro" id="IPR003593">
    <property type="entry name" value="AAA+_ATPase"/>
</dbReference>
<dbReference type="PANTHER" id="PTHR10760">
    <property type="entry name" value="TORSIN"/>
    <property type="match status" value="1"/>
</dbReference>
<keyword evidence="5" id="KW-1185">Reference proteome</keyword>
<dbReference type="InterPro" id="IPR027417">
    <property type="entry name" value="P-loop_NTPase"/>
</dbReference>
<dbReference type="AlphaFoldDB" id="A0A3R7NQX6"/>
<dbReference type="Gene3D" id="3.40.50.300">
    <property type="entry name" value="P-loop containing nucleotide triphosphate hydrolases"/>
    <property type="match status" value="1"/>
</dbReference>
<dbReference type="OrthoDB" id="19623at2759"/>
<dbReference type="GO" id="GO:0005737">
    <property type="term" value="C:cytoplasm"/>
    <property type="evidence" value="ECO:0007669"/>
    <property type="project" value="UniProtKB-ARBA"/>
</dbReference>
<dbReference type="SUPFAM" id="SSF52540">
    <property type="entry name" value="P-loop containing nucleoside triphosphate hydrolases"/>
    <property type="match status" value="1"/>
</dbReference>
<dbReference type="CDD" id="cd00009">
    <property type="entry name" value="AAA"/>
    <property type="match status" value="1"/>
</dbReference>
<evidence type="ECO:0000313" key="5">
    <source>
        <dbReference type="Proteomes" id="UP000284403"/>
    </source>
</evidence>
<name>A0A3R7NQX6_9TRYP</name>
<sequence length="373" mass="40682">MPQMGPCATSTCLLALLAAVVAALVPWVAHVELHPGEADDCMLRPLCSSHPTLVKGLMCLLFRYPVDVDRGDYKQQVLVRLRRLTQRSLKGQRHVVEGVTRSLAAKLENPDKPLVLHFAGDNGVGKTTLAQLISLALGLRCRDAACTTGDSTLVLSGVSYDGYSAQEFRRVVVPRIVQHALRFPKNGVVIVNDLGALHPDLVRVLLPLLGRAPSFPEAPGVPLGRLFVIVTTDFGRQGRTQGKSLAEMRRLVEEDFKSLYSQLSSSMIETFPFLPAALDTAKEIVRLTILDYKCRHGEAIRELRVSEDAVLWFVDLVRDDLPVENGRCVAQAVSALVGPGILRHLPDNPSALVSLYVDIDDNGSVAVLPLPAR</sequence>
<evidence type="ECO:0000256" key="2">
    <source>
        <dbReference type="SAM" id="SignalP"/>
    </source>
</evidence>
<keyword evidence="2" id="KW-0732">Signal</keyword>
<feature type="signal peptide" evidence="2">
    <location>
        <begin position="1"/>
        <end position="22"/>
    </location>
</feature>
<dbReference type="Proteomes" id="UP000284403">
    <property type="component" value="Unassembled WGS sequence"/>
</dbReference>
<reference evidence="4 5" key="1">
    <citation type="journal article" date="2018" name="BMC Genomics">
        <title>Genomic comparison of Trypanosoma conorhini and Trypanosoma rangeli to Trypanosoma cruzi strains of high and low virulence.</title>
        <authorList>
            <person name="Bradwell K.R."/>
            <person name="Koparde V.N."/>
            <person name="Matveyev A.V."/>
            <person name="Serrano M.G."/>
            <person name="Alves J.M."/>
            <person name="Parikh H."/>
            <person name="Huang B."/>
            <person name="Lee V."/>
            <person name="Espinosa-Alvarez O."/>
            <person name="Ortiz P.A."/>
            <person name="Costa-Martins A.G."/>
            <person name="Teixeira M.M."/>
            <person name="Buck G.A."/>
        </authorList>
    </citation>
    <scope>NUCLEOTIDE SEQUENCE [LARGE SCALE GENOMIC DNA]</scope>
    <source>
        <strain evidence="4 5">025E</strain>
    </source>
</reference>
<evidence type="ECO:0000256" key="1">
    <source>
        <dbReference type="ARBA" id="ARBA00006235"/>
    </source>
</evidence>
<protein>
    <recommendedName>
        <fullName evidence="3">AAA+ ATPase domain-containing protein</fullName>
    </recommendedName>
</protein>
<dbReference type="PANTHER" id="PTHR10760:SF2">
    <property type="entry name" value="LD13476P-RELATED"/>
    <property type="match status" value="1"/>
</dbReference>
<comment type="similarity">
    <text evidence="1">Belongs to the ClpA/ClpB family. Torsin subfamily.</text>
</comment>
<feature type="chain" id="PRO_5018743337" description="AAA+ ATPase domain-containing protein" evidence="2">
    <location>
        <begin position="23"/>
        <end position="373"/>
    </location>
</feature>
<organism evidence="4 5">
    <name type="scientific">Trypanosoma conorhini</name>
    <dbReference type="NCBI Taxonomy" id="83891"/>
    <lineage>
        <taxon>Eukaryota</taxon>
        <taxon>Discoba</taxon>
        <taxon>Euglenozoa</taxon>
        <taxon>Kinetoplastea</taxon>
        <taxon>Metakinetoplastina</taxon>
        <taxon>Trypanosomatida</taxon>
        <taxon>Trypanosomatidae</taxon>
        <taxon>Trypanosoma</taxon>
    </lineage>
</organism>
<dbReference type="GO" id="GO:0016887">
    <property type="term" value="F:ATP hydrolysis activity"/>
    <property type="evidence" value="ECO:0007669"/>
    <property type="project" value="InterPro"/>
</dbReference>